<dbReference type="PANTHER" id="PTHR35889:SF3">
    <property type="entry name" value="F-BOX DOMAIN-CONTAINING PROTEIN"/>
    <property type="match status" value="1"/>
</dbReference>
<keyword evidence="4" id="KW-1185">Reference proteome</keyword>
<keyword evidence="1" id="KW-0472">Membrane</keyword>
<feature type="transmembrane region" description="Helical" evidence="1">
    <location>
        <begin position="20"/>
        <end position="37"/>
    </location>
</feature>
<dbReference type="InterPro" id="IPR011429">
    <property type="entry name" value="Cyt_c_Planctomycete-type"/>
</dbReference>
<reference evidence="3" key="1">
    <citation type="submission" date="2021-12" db="EMBL/GenBank/DDBJ databases">
        <authorList>
            <person name="Rodrigo-Torres L."/>
            <person name="Arahal R. D."/>
            <person name="Lucena T."/>
        </authorList>
    </citation>
    <scope>NUCLEOTIDE SEQUENCE</scope>
    <source>
        <strain evidence="3">CECT 8419</strain>
    </source>
</reference>
<evidence type="ECO:0000313" key="3">
    <source>
        <dbReference type="EMBL" id="CAH1000900.1"/>
    </source>
</evidence>
<organism evidence="3 4">
    <name type="scientific">Neolewinella maritima</name>
    <dbReference type="NCBI Taxonomy" id="1383882"/>
    <lineage>
        <taxon>Bacteria</taxon>
        <taxon>Pseudomonadati</taxon>
        <taxon>Bacteroidota</taxon>
        <taxon>Saprospiria</taxon>
        <taxon>Saprospirales</taxon>
        <taxon>Lewinellaceae</taxon>
        <taxon>Neolewinella</taxon>
    </lineage>
</organism>
<sequence length="464" mass="49584">MPSLLLADLGLFVGRFHPLLVHLPIGFLILAAVLEWWPGDRARAAIGVGWVLGAASAVVAAFCGYLLSGESGGGDTLFWHQWLGFGVATLAVIGVFVSRRGGKVAKGFGVLTVALLGLAGHQGGNLTHGETYLLEHAPPLVQQLSGHAADTTGPVDWSTVNTDSINIYASFLRPALDETCVRCHNAGKQNGGLRMDEARLLFAGGDGGSIVTPGDALGSLWYKRVTLPRSNAKAMPPRGEPLSFTQVRLLEYWIAEGADTLAVFDPKDVPADIKEFLARDYGLDLRPRLFAETITAPALPAQTLQLLADLDWVLTPLLPGGPALEAKPARGATIDPAALATLAELAHDQIAYLSLDRLSFTDADLLPLAAFKNLNRLRLNGTGISSATIERLGELPHLESLNLYDTKVDDTIFAHLQHFPALRRIYLWQTNVSPEAVATFASAHPTIAIDTGFTFGPDTGENSK</sequence>
<dbReference type="Pfam" id="PF07635">
    <property type="entry name" value="PSCyt1"/>
    <property type="match status" value="1"/>
</dbReference>
<dbReference type="Proteomes" id="UP000837803">
    <property type="component" value="Unassembled WGS sequence"/>
</dbReference>
<evidence type="ECO:0000313" key="4">
    <source>
        <dbReference type="Proteomes" id="UP000837803"/>
    </source>
</evidence>
<protein>
    <recommendedName>
        <fullName evidence="2">Cytochrome C Planctomycete-type domain-containing protein</fullName>
    </recommendedName>
</protein>
<feature type="domain" description="Cytochrome C Planctomycete-type" evidence="2">
    <location>
        <begin position="180"/>
        <end position="239"/>
    </location>
</feature>
<dbReference type="Gene3D" id="3.80.10.10">
    <property type="entry name" value="Ribonuclease Inhibitor"/>
    <property type="match status" value="1"/>
</dbReference>
<keyword evidence="1" id="KW-0812">Transmembrane</keyword>
<dbReference type="PANTHER" id="PTHR35889">
    <property type="entry name" value="CYCLOINULO-OLIGOSACCHARIDE FRUCTANOTRANSFERASE-RELATED"/>
    <property type="match status" value="1"/>
</dbReference>
<feature type="transmembrane region" description="Helical" evidence="1">
    <location>
        <begin position="44"/>
        <end position="67"/>
    </location>
</feature>
<accession>A0ABN8F704</accession>
<name>A0ABN8F704_9BACT</name>
<dbReference type="RefSeq" id="WP_238750862.1">
    <property type="nucleotide sequence ID" value="NZ_CAKLPZ010000002.1"/>
</dbReference>
<comment type="caution">
    <text evidence="3">The sequence shown here is derived from an EMBL/GenBank/DDBJ whole genome shotgun (WGS) entry which is preliminary data.</text>
</comment>
<gene>
    <name evidence="3" type="ORF">LEM8419_01941</name>
</gene>
<dbReference type="InterPro" id="IPR032675">
    <property type="entry name" value="LRR_dom_sf"/>
</dbReference>
<evidence type="ECO:0000256" key="1">
    <source>
        <dbReference type="SAM" id="Phobius"/>
    </source>
</evidence>
<keyword evidence="1" id="KW-1133">Transmembrane helix</keyword>
<proteinExistence type="predicted"/>
<evidence type="ECO:0000259" key="2">
    <source>
        <dbReference type="Pfam" id="PF07635"/>
    </source>
</evidence>
<dbReference type="EMBL" id="CAKLPZ010000002">
    <property type="protein sequence ID" value="CAH1000900.1"/>
    <property type="molecule type" value="Genomic_DNA"/>
</dbReference>
<dbReference type="SUPFAM" id="SSF52047">
    <property type="entry name" value="RNI-like"/>
    <property type="match status" value="1"/>
</dbReference>
<feature type="transmembrane region" description="Helical" evidence="1">
    <location>
        <begin position="79"/>
        <end position="97"/>
    </location>
</feature>